<dbReference type="SUPFAM" id="SSF101744">
    <property type="entry name" value="Rof/RNase P subunit-like"/>
    <property type="match status" value="1"/>
</dbReference>
<dbReference type="Proteomes" id="UP000027219">
    <property type="component" value="Unassembled WGS sequence"/>
</dbReference>
<reference evidence="1 4" key="2">
    <citation type="submission" date="2019-09" db="EMBL/GenBank/DDBJ databases">
        <title>Whole genome sequence of Vibrio fortis.</title>
        <authorList>
            <person name="Das S.K."/>
        </authorList>
    </citation>
    <scope>NUCLEOTIDE SEQUENCE [LARGE SCALE GENOMIC DNA]</scope>
    <source>
        <strain evidence="1 4">AN60</strain>
    </source>
</reference>
<evidence type="ECO:0000313" key="4">
    <source>
        <dbReference type="Proteomes" id="UP000326789"/>
    </source>
</evidence>
<dbReference type="EMBL" id="JFFR01000002">
    <property type="protein sequence ID" value="KDN29973.1"/>
    <property type="molecule type" value="Genomic_DNA"/>
</dbReference>
<evidence type="ECO:0000313" key="2">
    <source>
        <dbReference type="EMBL" id="KDN29973.1"/>
    </source>
</evidence>
<name>A0A066V0A6_9VIBR</name>
<dbReference type="EMBL" id="VWSE01000008">
    <property type="protein sequence ID" value="KAB0287066.1"/>
    <property type="molecule type" value="Genomic_DNA"/>
</dbReference>
<dbReference type="InterPro" id="IPR023534">
    <property type="entry name" value="Rof/RNase_P-like"/>
</dbReference>
<dbReference type="InterPro" id="IPR038626">
    <property type="entry name" value="Rof-like_sf"/>
</dbReference>
<dbReference type="InterPro" id="IPR009778">
    <property type="entry name" value="ROF"/>
</dbReference>
<sequence>MMSCSDYDYIEIVCMYRYPIAITLASGVQLECIARDTKRDEQKRECIQVDNQGELQLIVLDELRTLEVLVDNPHFTKVTFNG</sequence>
<dbReference type="STRING" id="212667.VFDL14_04350"/>
<dbReference type="Pfam" id="PF07073">
    <property type="entry name" value="ROF"/>
    <property type="match status" value="1"/>
</dbReference>
<accession>A0A066V0A6</accession>
<dbReference type="OrthoDB" id="5344363at2"/>
<dbReference type="RefSeq" id="WP_032548944.1">
    <property type="nucleotide sequence ID" value="NZ_JBEEAX010000002.1"/>
</dbReference>
<dbReference type="Proteomes" id="UP000326789">
    <property type="component" value="Unassembled WGS sequence"/>
</dbReference>
<protein>
    <submittedName>
        <fullName evidence="2">Transcriptional regulator</fullName>
    </submittedName>
</protein>
<comment type="caution">
    <text evidence="2">The sequence shown here is derived from an EMBL/GenBank/DDBJ whole genome shotgun (WGS) entry which is preliminary data.</text>
</comment>
<dbReference type="AlphaFoldDB" id="A0A066V0A6"/>
<reference evidence="2 3" key="1">
    <citation type="submission" date="2014-02" db="EMBL/GenBank/DDBJ databases">
        <title>Vibrio fortis Dalian14 Genome Sequencing.</title>
        <authorList>
            <person name="Wang Y."/>
            <person name="Song L."/>
            <person name="Liu G."/>
            <person name="Ding J."/>
        </authorList>
    </citation>
    <scope>NUCLEOTIDE SEQUENCE [LARGE SCALE GENOMIC DNA]</scope>
    <source>
        <strain evidence="2 3">Dalian14</strain>
    </source>
</reference>
<evidence type="ECO:0000313" key="3">
    <source>
        <dbReference type="Proteomes" id="UP000027219"/>
    </source>
</evidence>
<dbReference type="Gene3D" id="2.30.30.400">
    <property type="entry name" value="Rof-like"/>
    <property type="match status" value="1"/>
</dbReference>
<gene>
    <name evidence="1" type="ORF">F2P58_20780</name>
    <name evidence="2" type="ORF">VFDL14_04350</name>
</gene>
<proteinExistence type="predicted"/>
<evidence type="ECO:0000313" key="1">
    <source>
        <dbReference type="EMBL" id="KAB0287066.1"/>
    </source>
</evidence>
<keyword evidence="3" id="KW-1185">Reference proteome</keyword>
<organism evidence="2 3">
    <name type="scientific">Vibrio fortis</name>
    <dbReference type="NCBI Taxonomy" id="212667"/>
    <lineage>
        <taxon>Bacteria</taxon>
        <taxon>Pseudomonadati</taxon>
        <taxon>Pseudomonadota</taxon>
        <taxon>Gammaproteobacteria</taxon>
        <taxon>Vibrionales</taxon>
        <taxon>Vibrionaceae</taxon>
        <taxon>Vibrio</taxon>
    </lineage>
</organism>